<dbReference type="GO" id="GO:0005985">
    <property type="term" value="P:sucrose metabolic process"/>
    <property type="evidence" value="ECO:0007669"/>
    <property type="project" value="UniProtKB-UniPathway"/>
</dbReference>
<dbReference type="InterPro" id="IPR013189">
    <property type="entry name" value="Glyco_hydro_32_C"/>
</dbReference>
<reference evidence="13" key="1">
    <citation type="submission" date="2017-04" db="EMBL/GenBank/DDBJ databases">
        <title>Function of individual gut microbiota members based on whole genome sequencing of pure cultures obtained from chicken caecum.</title>
        <authorList>
            <person name="Medvecky M."/>
            <person name="Cejkova D."/>
            <person name="Polansky O."/>
            <person name="Karasova D."/>
            <person name="Kubasova T."/>
            <person name="Cizek A."/>
            <person name="Rychlik I."/>
        </authorList>
    </citation>
    <scope>NUCLEOTIDE SEQUENCE [LARGE SCALE GENOMIC DNA]</scope>
    <source>
        <strain evidence="13">An180</strain>
    </source>
</reference>
<keyword evidence="9" id="KW-0963">Cytoplasm</keyword>
<dbReference type="RefSeq" id="WP_242968684.1">
    <property type="nucleotide sequence ID" value="NZ_NFKK01000001.1"/>
</dbReference>
<comment type="subcellular location">
    <subcellularLocation>
        <location evidence="9">Cytoplasm</location>
    </subcellularLocation>
</comment>
<proteinExistence type="inferred from homology"/>
<keyword evidence="6 8" id="KW-0326">Glycosidase</keyword>
<evidence type="ECO:0000313" key="12">
    <source>
        <dbReference type="EMBL" id="OUP54516.1"/>
    </source>
</evidence>
<dbReference type="InterPro" id="IPR013148">
    <property type="entry name" value="Glyco_hydro_32_N"/>
</dbReference>
<comment type="function">
    <text evidence="9">Enables the bacterium to metabolize sucrose as a sole carbon source.</text>
</comment>
<dbReference type="Proteomes" id="UP000195897">
    <property type="component" value="Unassembled WGS sequence"/>
</dbReference>
<protein>
    <recommendedName>
        <fullName evidence="4 8">Sucrose-6-phosphate hydrolase</fullName>
        <ecNumber evidence="3 8">3.2.1.26</ecNumber>
    </recommendedName>
    <alternativeName>
        <fullName evidence="7 9">Invertase</fullName>
    </alternativeName>
</protein>
<evidence type="ECO:0000256" key="3">
    <source>
        <dbReference type="ARBA" id="ARBA00012758"/>
    </source>
</evidence>
<evidence type="ECO:0000259" key="11">
    <source>
        <dbReference type="Pfam" id="PF08244"/>
    </source>
</evidence>
<dbReference type="NCBIfam" id="TIGR01322">
    <property type="entry name" value="scrB_fam"/>
    <property type="match status" value="1"/>
</dbReference>
<dbReference type="SMART" id="SM00640">
    <property type="entry name" value="Glyco_32"/>
    <property type="match status" value="1"/>
</dbReference>
<evidence type="ECO:0000256" key="1">
    <source>
        <dbReference type="ARBA" id="ARBA00004914"/>
    </source>
</evidence>
<dbReference type="SUPFAM" id="SSF49899">
    <property type="entry name" value="Concanavalin A-like lectins/glucanases"/>
    <property type="match status" value="1"/>
</dbReference>
<dbReference type="PROSITE" id="PS00609">
    <property type="entry name" value="GLYCOSYL_HYDROL_F32"/>
    <property type="match status" value="1"/>
</dbReference>
<dbReference type="InterPro" id="IPR001362">
    <property type="entry name" value="Glyco_hydro_32"/>
</dbReference>
<sequence>MSNALQRDLLRMAARVEREDGPKAAQDPHRLTFHIQPPTGWLNDPNGLCKYGEDYHVFFQYGPFDCTGGVKHWGHCKSRDLVHWEYLPILLCPDQPYDIHGVYSGSAYIEDGKMYLYYTGNVKHEGDHDYIRTGRGHNTCLAISEDGETMASKQCLMENKDYPAGLTCHVRDPKVWKMDGKYYMVQGARTLEDRGEVLIFQSEDKIHWTHCNTITTPEIFGYMWECPDLFEIDGQWFLCVSPQGVAQTDDRFQNVYACGYFPLYVDFRGDCTLGEFQALDKGFDFYAPQSFLDGTRRIQFGWMGMPDAEYTNPTTAYGWQHCMTVPCVLTAKDGKILRNPVPELNALHGTLRQLSVTPGVSESVKTFDLQYQTAGQPFDLTIHDSVRLHWQDGVLTLSVPQGGAGRTTRVAHCAAPMSLRILADTSSVEVFVDGGATCMSTRCYPTSWGVRWTSGTGDAKLWDMKQA</sequence>
<dbReference type="GO" id="GO:0005737">
    <property type="term" value="C:cytoplasm"/>
    <property type="evidence" value="ECO:0007669"/>
    <property type="project" value="UniProtKB-SubCell"/>
</dbReference>
<dbReference type="InterPro" id="IPR018053">
    <property type="entry name" value="Glyco_hydro_32_AS"/>
</dbReference>
<dbReference type="PANTHER" id="PTHR43101:SF1">
    <property type="entry name" value="BETA-FRUCTOSIDASE"/>
    <property type="match status" value="1"/>
</dbReference>
<dbReference type="InterPro" id="IPR013320">
    <property type="entry name" value="ConA-like_dom_sf"/>
</dbReference>
<feature type="domain" description="Glycosyl hydrolase family 32 C-terminal" evidence="11">
    <location>
        <begin position="412"/>
        <end position="460"/>
    </location>
</feature>
<dbReference type="EC" id="3.2.1.26" evidence="3 8"/>
<comment type="catalytic activity">
    <reaction evidence="8">
        <text>Hydrolysis of terminal non-reducing beta-D-fructofuranoside residues in beta-D-fructofuranosides.</text>
        <dbReference type="EC" id="3.2.1.26"/>
    </reaction>
</comment>
<feature type="domain" description="Glycosyl hydrolase family 32 N-terminal" evidence="10">
    <location>
        <begin position="34"/>
        <end position="340"/>
    </location>
</feature>
<evidence type="ECO:0000256" key="6">
    <source>
        <dbReference type="ARBA" id="ARBA00023295"/>
    </source>
</evidence>
<keyword evidence="5 8" id="KW-0378">Hydrolase</keyword>
<dbReference type="UniPathway" id="UPA00238"/>
<keyword evidence="9" id="KW-0119">Carbohydrate metabolism</keyword>
<comment type="similarity">
    <text evidence="2 8">Belongs to the glycosyl hydrolase 32 family.</text>
</comment>
<dbReference type="SUPFAM" id="SSF75005">
    <property type="entry name" value="Arabinanase/levansucrase/invertase"/>
    <property type="match status" value="1"/>
</dbReference>
<dbReference type="CDD" id="cd18623">
    <property type="entry name" value="GH32_ScrB-like"/>
    <property type="match status" value="1"/>
</dbReference>
<dbReference type="Pfam" id="PF00251">
    <property type="entry name" value="Glyco_hydro_32N"/>
    <property type="match status" value="1"/>
</dbReference>
<evidence type="ECO:0000256" key="9">
    <source>
        <dbReference type="RuleBase" id="RU365015"/>
    </source>
</evidence>
<dbReference type="EMBL" id="NFKK01000001">
    <property type="protein sequence ID" value="OUP54516.1"/>
    <property type="molecule type" value="Genomic_DNA"/>
</dbReference>
<evidence type="ECO:0000313" key="13">
    <source>
        <dbReference type="Proteomes" id="UP000195897"/>
    </source>
</evidence>
<dbReference type="GO" id="GO:0004564">
    <property type="term" value="F:beta-fructofuranosidase activity"/>
    <property type="evidence" value="ECO:0007669"/>
    <property type="project" value="UniProtKB-EC"/>
</dbReference>
<dbReference type="AlphaFoldDB" id="A0A1Y4LCR8"/>
<comment type="pathway">
    <text evidence="1 9">Glycan biosynthesis; sucrose metabolism.</text>
</comment>
<evidence type="ECO:0000256" key="4">
    <source>
        <dbReference type="ARBA" id="ARBA00019623"/>
    </source>
</evidence>
<dbReference type="PANTHER" id="PTHR43101">
    <property type="entry name" value="BETA-FRUCTOSIDASE"/>
    <property type="match status" value="1"/>
</dbReference>
<evidence type="ECO:0000256" key="2">
    <source>
        <dbReference type="ARBA" id="ARBA00009902"/>
    </source>
</evidence>
<organism evidence="12 13">
    <name type="scientific">Butyricicoccus pullicaecorum</name>
    <dbReference type="NCBI Taxonomy" id="501571"/>
    <lineage>
        <taxon>Bacteria</taxon>
        <taxon>Bacillati</taxon>
        <taxon>Bacillota</taxon>
        <taxon>Clostridia</taxon>
        <taxon>Eubacteriales</taxon>
        <taxon>Butyricicoccaceae</taxon>
        <taxon>Butyricicoccus</taxon>
    </lineage>
</organism>
<dbReference type="InterPro" id="IPR051214">
    <property type="entry name" value="GH32_Enzymes"/>
</dbReference>
<evidence type="ECO:0000256" key="8">
    <source>
        <dbReference type="RuleBase" id="RU362110"/>
    </source>
</evidence>
<dbReference type="Gene3D" id="2.60.120.560">
    <property type="entry name" value="Exo-inulinase, domain 1"/>
    <property type="match status" value="1"/>
</dbReference>
<name>A0A1Y4LCR8_9FIRM</name>
<accession>A0A1Y4LCR8</accession>
<dbReference type="Gene3D" id="2.115.10.20">
    <property type="entry name" value="Glycosyl hydrolase domain, family 43"/>
    <property type="match status" value="1"/>
</dbReference>
<evidence type="ECO:0000256" key="5">
    <source>
        <dbReference type="ARBA" id="ARBA00022801"/>
    </source>
</evidence>
<dbReference type="Pfam" id="PF08244">
    <property type="entry name" value="Glyco_hydro_32C"/>
    <property type="match status" value="1"/>
</dbReference>
<comment type="caution">
    <text evidence="12">The sequence shown here is derived from an EMBL/GenBank/DDBJ whole genome shotgun (WGS) entry which is preliminary data.</text>
</comment>
<dbReference type="InterPro" id="IPR006232">
    <property type="entry name" value="Suc6P_hydrolase"/>
</dbReference>
<evidence type="ECO:0000259" key="10">
    <source>
        <dbReference type="Pfam" id="PF00251"/>
    </source>
</evidence>
<gene>
    <name evidence="12" type="ORF">B5F17_01040</name>
</gene>
<evidence type="ECO:0000256" key="7">
    <source>
        <dbReference type="ARBA" id="ARBA00033367"/>
    </source>
</evidence>
<dbReference type="InterPro" id="IPR023296">
    <property type="entry name" value="Glyco_hydro_beta-prop_sf"/>
</dbReference>